<dbReference type="InterPro" id="IPR003615">
    <property type="entry name" value="HNH_nuc"/>
</dbReference>
<evidence type="ECO:0000256" key="1">
    <source>
        <dbReference type="SAM" id="MobiDB-lite"/>
    </source>
</evidence>
<keyword evidence="4" id="KW-1185">Reference proteome</keyword>
<dbReference type="EMBL" id="PJEX01000513">
    <property type="protein sequence ID" value="TKW49585.1"/>
    <property type="molecule type" value="Genomic_DNA"/>
</dbReference>
<feature type="compositionally biased region" description="Basic residues" evidence="1">
    <location>
        <begin position="207"/>
        <end position="217"/>
    </location>
</feature>
<feature type="domain" description="HNH nuclease" evidence="2">
    <location>
        <begin position="227"/>
        <end position="303"/>
    </location>
</feature>
<evidence type="ECO:0000313" key="4">
    <source>
        <dbReference type="Proteomes" id="UP000310108"/>
    </source>
</evidence>
<dbReference type="AlphaFoldDB" id="A0A4U6X353"/>
<proteinExistence type="predicted"/>
<evidence type="ECO:0000259" key="2">
    <source>
        <dbReference type="Pfam" id="PF13391"/>
    </source>
</evidence>
<name>A0A4U6X353_9PEZI</name>
<feature type="region of interest" description="Disordered" evidence="1">
    <location>
        <begin position="1"/>
        <end position="26"/>
    </location>
</feature>
<protein>
    <recommendedName>
        <fullName evidence="2">HNH nuclease domain-containing protein</fullName>
    </recommendedName>
</protein>
<feature type="region of interest" description="Disordered" evidence="1">
    <location>
        <begin position="182"/>
        <end position="217"/>
    </location>
</feature>
<feature type="compositionally biased region" description="Acidic residues" evidence="1">
    <location>
        <begin position="410"/>
        <end position="425"/>
    </location>
</feature>
<comment type="caution">
    <text evidence="3">The sequence shown here is derived from an EMBL/GenBank/DDBJ whole genome shotgun (WGS) entry which is preliminary data.</text>
</comment>
<feature type="compositionally biased region" description="Basic and acidic residues" evidence="1">
    <location>
        <begin position="9"/>
        <end position="26"/>
    </location>
</feature>
<evidence type="ECO:0000313" key="3">
    <source>
        <dbReference type="EMBL" id="TKW49585.1"/>
    </source>
</evidence>
<accession>A0A4U6X353</accession>
<feature type="region of interest" description="Disordered" evidence="1">
    <location>
        <begin position="408"/>
        <end position="464"/>
    </location>
</feature>
<gene>
    <name evidence="3" type="ORF">CTA1_1270</name>
</gene>
<dbReference type="Proteomes" id="UP000310108">
    <property type="component" value="Unassembled WGS sequence"/>
</dbReference>
<dbReference type="Pfam" id="PF13391">
    <property type="entry name" value="HNH_2"/>
    <property type="match status" value="1"/>
</dbReference>
<sequence length="464" mass="52820">MSTPVQSDDGSHQTEDSHSDSELSYDNMKDKIDAQIALLFGPESRDGPIPKLKARVMLRNLQFLNDKAVQQDDLHDMLRHLNDREKPSVVSPYLDEDPDIAERKEFFTWLKTSKFVPGHNRPPELLDPTIFTPLVWSAFTIAPMEQLREFRLHETNIPAIISSLQGCLPVLMNVFLARSPGAALGNEDTPTNKRKRENDEDEAAGKSKNRRDQKNRKLAYERDKGACVLTGAPFPQVCHIIPHSARQHKNRVNQALRQLWALWGPQVDGPLKLLDDEGYDEPRNMISLNCAFHTLWGKAMVALEPVEKGKTWIIVQVRWMHNSKLGSRFDKKRQTAEHVDINLDVKDIIEPLSNEHNVPIRIVNLESQRYIKDGHKFMIVSEKSDHLPSEELLRLQYNLCRMASLTGAAEPDDDVDSDSDSDLDTELTSVVDTDVEAWDMGVEEAGVPTEGDQNQEQERTEDER</sequence>
<organism evidence="3 4">
    <name type="scientific">Colletotrichum tanaceti</name>
    <dbReference type="NCBI Taxonomy" id="1306861"/>
    <lineage>
        <taxon>Eukaryota</taxon>
        <taxon>Fungi</taxon>
        <taxon>Dikarya</taxon>
        <taxon>Ascomycota</taxon>
        <taxon>Pezizomycotina</taxon>
        <taxon>Sordariomycetes</taxon>
        <taxon>Hypocreomycetidae</taxon>
        <taxon>Glomerellales</taxon>
        <taxon>Glomerellaceae</taxon>
        <taxon>Colletotrichum</taxon>
        <taxon>Colletotrichum destructivum species complex</taxon>
    </lineage>
</organism>
<reference evidence="3 4" key="1">
    <citation type="journal article" date="2019" name="PLoS ONE">
        <title>Comparative genome analysis indicates high evolutionary potential of pathogenicity genes in Colletotrichum tanaceti.</title>
        <authorList>
            <person name="Lelwala R.V."/>
            <person name="Korhonen P.K."/>
            <person name="Young N.D."/>
            <person name="Scott J.B."/>
            <person name="Ades P.A."/>
            <person name="Gasser R.B."/>
            <person name="Taylor P.W.J."/>
        </authorList>
    </citation>
    <scope>NUCLEOTIDE SEQUENCE [LARGE SCALE GENOMIC DNA]</scope>
    <source>
        <strain evidence="3">BRIP57314</strain>
    </source>
</reference>